<evidence type="ECO:0000256" key="9">
    <source>
        <dbReference type="SAM" id="Phobius"/>
    </source>
</evidence>
<reference evidence="11 12" key="1">
    <citation type="submission" date="2021-03" db="EMBL/GenBank/DDBJ databases">
        <title>Genomic Encyclopedia of Type Strains, Phase IV (KMG-IV): sequencing the most valuable type-strain genomes for metagenomic binning, comparative biology and taxonomic classification.</title>
        <authorList>
            <person name="Goeker M."/>
        </authorList>
    </citation>
    <scope>NUCLEOTIDE SEQUENCE [LARGE SCALE GENOMIC DNA]</scope>
    <source>
        <strain evidence="11 12">DSM 101872</strain>
    </source>
</reference>
<dbReference type="NCBIfam" id="TIGR00410">
    <property type="entry name" value="lacE"/>
    <property type="match status" value="1"/>
</dbReference>
<keyword evidence="7 8" id="KW-0472">Membrane</keyword>
<feature type="transmembrane region" description="Helical" evidence="9">
    <location>
        <begin position="228"/>
        <end position="251"/>
    </location>
</feature>
<comment type="function">
    <text evidence="8">The phosphoenolpyruvate-dependent sugar phosphotransferase system (PTS), a major carbohydrate active -transport system, catalyzes the phosphorylation of incoming sugar substrates concomitant with their translocation across the cell membrane.</text>
</comment>
<feature type="transmembrane region" description="Helical" evidence="9">
    <location>
        <begin position="346"/>
        <end position="366"/>
    </location>
</feature>
<comment type="subcellular location">
    <subcellularLocation>
        <location evidence="1">Cell membrane</location>
        <topology evidence="1">Multi-pass membrane protein</topology>
    </subcellularLocation>
</comment>
<dbReference type="InterPro" id="IPR003352">
    <property type="entry name" value="PTS_EIIC"/>
</dbReference>
<accession>A0ABS4MCE3</accession>
<dbReference type="Pfam" id="PF02378">
    <property type="entry name" value="PTS_EIIC"/>
    <property type="match status" value="1"/>
</dbReference>
<gene>
    <name evidence="11" type="ORF">J2Z60_000516</name>
</gene>
<evidence type="ECO:0000313" key="11">
    <source>
        <dbReference type="EMBL" id="MBP2057352.1"/>
    </source>
</evidence>
<evidence type="ECO:0000256" key="7">
    <source>
        <dbReference type="ARBA" id="ARBA00023136"/>
    </source>
</evidence>
<keyword evidence="3 8" id="KW-1003">Cell membrane</keyword>
<dbReference type="InterPro" id="IPR004796">
    <property type="entry name" value="PTS_IIC_cello"/>
</dbReference>
<comment type="caution">
    <text evidence="11">The sequence shown here is derived from an EMBL/GenBank/DDBJ whole genome shotgun (WGS) entry which is preliminary data.</text>
</comment>
<feature type="transmembrane region" description="Helical" evidence="9">
    <location>
        <begin position="296"/>
        <end position="315"/>
    </location>
</feature>
<name>A0ABS4MCE3_9LACO</name>
<evidence type="ECO:0000313" key="12">
    <source>
        <dbReference type="Proteomes" id="UP001519292"/>
    </source>
</evidence>
<protein>
    <recommendedName>
        <fullName evidence="8">Permease IIC component</fullName>
    </recommendedName>
</protein>
<feature type="transmembrane region" description="Helical" evidence="9">
    <location>
        <begin position="104"/>
        <end position="125"/>
    </location>
</feature>
<keyword evidence="5 9" id="KW-0812">Transmembrane</keyword>
<evidence type="ECO:0000256" key="4">
    <source>
        <dbReference type="ARBA" id="ARBA00022597"/>
    </source>
</evidence>
<proteinExistence type="predicted"/>
<dbReference type="PROSITE" id="PS51105">
    <property type="entry name" value="PTS_EIIC_TYPE_3"/>
    <property type="match status" value="1"/>
</dbReference>
<dbReference type="InterPro" id="IPR051088">
    <property type="entry name" value="PTS_Sugar-EIIC/EIIB"/>
</dbReference>
<keyword evidence="6 9" id="KW-1133">Transmembrane helix</keyword>
<dbReference type="PANTHER" id="PTHR33989:SF10">
    <property type="entry name" value="PERMEASE IIC COMPONENT"/>
    <property type="match status" value="1"/>
</dbReference>
<evidence type="ECO:0000256" key="6">
    <source>
        <dbReference type="ARBA" id="ARBA00022989"/>
    </source>
</evidence>
<feature type="transmembrane region" description="Helical" evidence="9">
    <location>
        <begin position="67"/>
        <end position="92"/>
    </location>
</feature>
<feature type="domain" description="PTS EIIC type-3" evidence="10">
    <location>
        <begin position="10"/>
        <end position="421"/>
    </location>
</feature>
<organism evidence="11 12">
    <name type="scientific">Lactobacillus colini</name>
    <dbReference type="NCBI Taxonomy" id="1819254"/>
    <lineage>
        <taxon>Bacteria</taxon>
        <taxon>Bacillati</taxon>
        <taxon>Bacillota</taxon>
        <taxon>Bacilli</taxon>
        <taxon>Lactobacillales</taxon>
        <taxon>Lactobacillaceae</taxon>
        <taxon>Lactobacillus</taxon>
    </lineage>
</organism>
<sequence length="438" mass="47137">MNTSMQNSKAIQGLTKIAVKLGNQIHLRTLRDAFATIMPLYILAGLAVLLNNTVFTWLFHGKTLADIQYWGTVITNGTLNISGILIAGLIGYHLSQNRKFKNPLSASMVSIATLVVMMPNVVQIIPDGAKKAVSISAAMPFSNLGTGSMFAGVIVGLLATELFVRLSNIKQLQINLGDNIPPAVGKSFSVLIPVIIVMSIFAIISALLNNLFGMNLINLITTFIQEPLRHVGTSLWGTVFLYSLGNLLWLFGIHQAVIYSSILEPLLIVNITENIAAYQAHQTIPNIINVSQIQTFALLGGSGCTLCLLIAIFIVSKNKASKTVAKLAIAPGLFNINEPVIFGYPIVYNITMAIPFVLIPAIGIILSYTATALGLISPCVIQIPWTTPVIIAPFLATAGDWRAVILQVIIIVIGVLIYIPFVKANDNVLAAQAKVTEQ</sequence>
<dbReference type="InterPro" id="IPR004501">
    <property type="entry name" value="PTS_EIIC_3"/>
</dbReference>
<dbReference type="PANTHER" id="PTHR33989">
    <property type="match status" value="1"/>
</dbReference>
<keyword evidence="4 8" id="KW-0762">Sugar transport</keyword>
<feature type="transmembrane region" description="Helical" evidence="9">
    <location>
        <begin position="373"/>
        <end position="395"/>
    </location>
</feature>
<feature type="transmembrane region" description="Helical" evidence="9">
    <location>
        <begin position="145"/>
        <end position="166"/>
    </location>
</feature>
<evidence type="ECO:0000256" key="5">
    <source>
        <dbReference type="ARBA" id="ARBA00022692"/>
    </source>
</evidence>
<dbReference type="Proteomes" id="UP001519292">
    <property type="component" value="Unassembled WGS sequence"/>
</dbReference>
<keyword evidence="12" id="KW-1185">Reference proteome</keyword>
<feature type="transmembrane region" description="Helical" evidence="9">
    <location>
        <begin position="33"/>
        <end position="55"/>
    </location>
</feature>
<evidence type="ECO:0000256" key="8">
    <source>
        <dbReference type="PIRNR" id="PIRNR006351"/>
    </source>
</evidence>
<dbReference type="PIRSF" id="PIRSF006351">
    <property type="entry name" value="PTS_EIIC-Cellobiose"/>
    <property type="match status" value="1"/>
</dbReference>
<dbReference type="EMBL" id="JAGGLU010000002">
    <property type="protein sequence ID" value="MBP2057352.1"/>
    <property type="molecule type" value="Genomic_DNA"/>
</dbReference>
<evidence type="ECO:0000259" key="10">
    <source>
        <dbReference type="PROSITE" id="PS51105"/>
    </source>
</evidence>
<evidence type="ECO:0000256" key="2">
    <source>
        <dbReference type="ARBA" id="ARBA00022448"/>
    </source>
</evidence>
<keyword evidence="2 8" id="KW-0813">Transport</keyword>
<feature type="transmembrane region" description="Helical" evidence="9">
    <location>
        <begin position="401"/>
        <end position="421"/>
    </location>
</feature>
<evidence type="ECO:0000256" key="1">
    <source>
        <dbReference type="ARBA" id="ARBA00004651"/>
    </source>
</evidence>
<feature type="transmembrane region" description="Helical" evidence="9">
    <location>
        <begin position="187"/>
        <end position="208"/>
    </location>
</feature>
<evidence type="ECO:0000256" key="3">
    <source>
        <dbReference type="ARBA" id="ARBA00022475"/>
    </source>
</evidence>